<organism evidence="2 3">
    <name type="scientific">Dothistroma septosporum (strain NZE10 / CBS 128990)</name>
    <name type="common">Red band needle blight fungus</name>
    <name type="synonym">Mycosphaerella pini</name>
    <dbReference type="NCBI Taxonomy" id="675120"/>
    <lineage>
        <taxon>Eukaryota</taxon>
        <taxon>Fungi</taxon>
        <taxon>Dikarya</taxon>
        <taxon>Ascomycota</taxon>
        <taxon>Pezizomycotina</taxon>
        <taxon>Dothideomycetes</taxon>
        <taxon>Dothideomycetidae</taxon>
        <taxon>Mycosphaerellales</taxon>
        <taxon>Mycosphaerellaceae</taxon>
        <taxon>Dothistroma</taxon>
    </lineage>
</organism>
<feature type="region of interest" description="Disordered" evidence="1">
    <location>
        <begin position="103"/>
        <end position="133"/>
    </location>
</feature>
<feature type="compositionally biased region" description="Basic residues" evidence="1">
    <location>
        <begin position="45"/>
        <end position="54"/>
    </location>
</feature>
<feature type="region of interest" description="Disordered" evidence="1">
    <location>
        <begin position="1"/>
        <end position="61"/>
    </location>
</feature>
<dbReference type="AlphaFoldDB" id="N1PPG2"/>
<accession>N1PPG2</accession>
<gene>
    <name evidence="2" type="ORF">DOTSEDRAFT_71140</name>
</gene>
<evidence type="ECO:0000313" key="2">
    <source>
        <dbReference type="EMBL" id="EME45311.1"/>
    </source>
</evidence>
<evidence type="ECO:0000313" key="3">
    <source>
        <dbReference type="Proteomes" id="UP000016933"/>
    </source>
</evidence>
<keyword evidence="3" id="KW-1185">Reference proteome</keyword>
<proteinExistence type="predicted"/>
<sequence length="160" mass="17608">MDRPSNVTSTSKLEPQPTKGNSLTSDNMAKGESSGKVSMSEKVRAKISKLRKKPHVSDEQRLQAKIDSLHAEAGELHGECTRLQGAPSFPDISCTCCSPCLQTNQQPSRPAPKPPQLQSKLPPNVTLSSKEPRPLRQVTMKRNSRQGTCCWVIGISMRRM</sequence>
<dbReference type="HOGENOM" id="CLU_1652107_0_0_1"/>
<dbReference type="Proteomes" id="UP000016933">
    <property type="component" value="Unassembled WGS sequence"/>
</dbReference>
<dbReference type="EMBL" id="KB446538">
    <property type="protein sequence ID" value="EME45311.1"/>
    <property type="molecule type" value="Genomic_DNA"/>
</dbReference>
<reference evidence="2 3" key="2">
    <citation type="journal article" date="2012" name="PLoS Pathog.">
        <title>Diverse lifestyles and strategies of plant pathogenesis encoded in the genomes of eighteen Dothideomycetes fungi.</title>
        <authorList>
            <person name="Ohm R.A."/>
            <person name="Feau N."/>
            <person name="Henrissat B."/>
            <person name="Schoch C.L."/>
            <person name="Horwitz B.A."/>
            <person name="Barry K.W."/>
            <person name="Condon B.J."/>
            <person name="Copeland A.C."/>
            <person name="Dhillon B."/>
            <person name="Glaser F."/>
            <person name="Hesse C.N."/>
            <person name="Kosti I."/>
            <person name="LaButti K."/>
            <person name="Lindquist E.A."/>
            <person name="Lucas S."/>
            <person name="Salamov A.A."/>
            <person name="Bradshaw R.E."/>
            <person name="Ciuffetti L."/>
            <person name="Hamelin R.C."/>
            <person name="Kema G.H.J."/>
            <person name="Lawrence C."/>
            <person name="Scott J.A."/>
            <person name="Spatafora J.W."/>
            <person name="Turgeon B.G."/>
            <person name="de Wit P.J.G.M."/>
            <person name="Zhong S."/>
            <person name="Goodwin S.B."/>
            <person name="Grigoriev I.V."/>
        </authorList>
    </citation>
    <scope>NUCLEOTIDE SEQUENCE [LARGE SCALE GENOMIC DNA]</scope>
    <source>
        <strain evidence="3">NZE10 / CBS 128990</strain>
    </source>
</reference>
<name>N1PPG2_DOTSN</name>
<feature type="compositionally biased region" description="Polar residues" evidence="1">
    <location>
        <begin position="1"/>
        <end position="27"/>
    </location>
</feature>
<evidence type="ECO:0000256" key="1">
    <source>
        <dbReference type="SAM" id="MobiDB-lite"/>
    </source>
</evidence>
<dbReference type="OrthoDB" id="3634131at2759"/>
<reference evidence="3" key="1">
    <citation type="journal article" date="2012" name="PLoS Genet.">
        <title>The genomes of the fungal plant pathogens Cladosporium fulvum and Dothistroma septosporum reveal adaptation to different hosts and lifestyles but also signatures of common ancestry.</title>
        <authorList>
            <person name="de Wit P.J.G.M."/>
            <person name="van der Burgt A."/>
            <person name="Oekmen B."/>
            <person name="Stergiopoulos I."/>
            <person name="Abd-Elsalam K.A."/>
            <person name="Aerts A.L."/>
            <person name="Bahkali A.H."/>
            <person name="Beenen H.G."/>
            <person name="Chettri P."/>
            <person name="Cox M.P."/>
            <person name="Datema E."/>
            <person name="de Vries R.P."/>
            <person name="Dhillon B."/>
            <person name="Ganley A.R."/>
            <person name="Griffiths S.A."/>
            <person name="Guo Y."/>
            <person name="Hamelin R.C."/>
            <person name="Henrissat B."/>
            <person name="Kabir M.S."/>
            <person name="Jashni M.K."/>
            <person name="Kema G."/>
            <person name="Klaubauf S."/>
            <person name="Lapidus A."/>
            <person name="Levasseur A."/>
            <person name="Lindquist E."/>
            <person name="Mehrabi R."/>
            <person name="Ohm R.A."/>
            <person name="Owen T.J."/>
            <person name="Salamov A."/>
            <person name="Schwelm A."/>
            <person name="Schijlen E."/>
            <person name="Sun H."/>
            <person name="van den Burg H.A."/>
            <person name="van Ham R.C.H.J."/>
            <person name="Zhang S."/>
            <person name="Goodwin S.B."/>
            <person name="Grigoriev I.V."/>
            <person name="Collemare J."/>
            <person name="Bradshaw R.E."/>
        </authorList>
    </citation>
    <scope>NUCLEOTIDE SEQUENCE [LARGE SCALE GENOMIC DNA]</scope>
    <source>
        <strain evidence="3">NZE10 / CBS 128990</strain>
    </source>
</reference>
<protein>
    <submittedName>
        <fullName evidence="2">Uncharacterized protein</fullName>
    </submittedName>
</protein>